<sequence>HAGGVSGATTGNYPARPSALYTPTGTLGRSVASVDLKTTIDASSVPPMSPETEYRGFGRPLPPGGGDGPGGGAARFAMMSSVETAATWFNDSVGRSARLLIPPEFPGIPLHSFLWDFKGTESGFSFPGTQKGTRRKIPSVIKSYEIVNRVARPPGLGHQAEQHAKRRRQQDTERTQARRWSWRICIEEAAFVGDIVESVRTRRHRSTCLAEHCSDCDICDRLEPRSPLTSRPRRGYGRAKAVLARLEPRSSIVNQSASTAAGRLNLIEYPVQAGRQQPLPHPGEGGGLTRRARPLSTVSLASPSPHAADGSQRLFR</sequence>
<accession>K0RJN1</accession>
<comment type="caution">
    <text evidence="2">The sequence shown here is derived from an EMBL/GenBank/DDBJ whole genome shotgun (WGS) entry which is preliminary data.</text>
</comment>
<organism evidence="2 3">
    <name type="scientific">Thalassiosira oceanica</name>
    <name type="common">Marine diatom</name>
    <dbReference type="NCBI Taxonomy" id="159749"/>
    <lineage>
        <taxon>Eukaryota</taxon>
        <taxon>Sar</taxon>
        <taxon>Stramenopiles</taxon>
        <taxon>Ochrophyta</taxon>
        <taxon>Bacillariophyta</taxon>
        <taxon>Coscinodiscophyceae</taxon>
        <taxon>Thalassiosirophycidae</taxon>
        <taxon>Thalassiosirales</taxon>
        <taxon>Thalassiosiraceae</taxon>
        <taxon>Thalassiosira</taxon>
    </lineage>
</organism>
<keyword evidence="3" id="KW-1185">Reference proteome</keyword>
<dbReference type="AlphaFoldDB" id="K0RJN1"/>
<protein>
    <submittedName>
        <fullName evidence="2">Uncharacterized protein</fullName>
    </submittedName>
</protein>
<evidence type="ECO:0000313" key="2">
    <source>
        <dbReference type="EMBL" id="EJK53913.1"/>
    </source>
</evidence>
<reference evidence="2 3" key="1">
    <citation type="journal article" date="2012" name="Genome Biol.">
        <title>Genome and low-iron response of an oceanic diatom adapted to chronic iron limitation.</title>
        <authorList>
            <person name="Lommer M."/>
            <person name="Specht M."/>
            <person name="Roy A.S."/>
            <person name="Kraemer L."/>
            <person name="Andreson R."/>
            <person name="Gutowska M.A."/>
            <person name="Wolf J."/>
            <person name="Bergner S.V."/>
            <person name="Schilhabel M.B."/>
            <person name="Klostermeier U.C."/>
            <person name="Beiko R.G."/>
            <person name="Rosenstiel P."/>
            <person name="Hippler M."/>
            <person name="Laroche J."/>
        </authorList>
    </citation>
    <scope>NUCLEOTIDE SEQUENCE [LARGE SCALE GENOMIC DNA]</scope>
    <source>
        <strain evidence="2 3">CCMP1005</strain>
    </source>
</reference>
<name>K0RJN1_THAOC</name>
<dbReference type="Proteomes" id="UP000266841">
    <property type="component" value="Unassembled WGS sequence"/>
</dbReference>
<proteinExistence type="predicted"/>
<feature type="region of interest" description="Disordered" evidence="1">
    <location>
        <begin position="154"/>
        <end position="173"/>
    </location>
</feature>
<evidence type="ECO:0000313" key="3">
    <source>
        <dbReference type="Proteomes" id="UP000266841"/>
    </source>
</evidence>
<dbReference type="EMBL" id="AGNL01036748">
    <property type="protein sequence ID" value="EJK53913.1"/>
    <property type="molecule type" value="Genomic_DNA"/>
</dbReference>
<feature type="region of interest" description="Disordered" evidence="1">
    <location>
        <begin position="273"/>
        <end position="316"/>
    </location>
</feature>
<feature type="region of interest" description="Disordered" evidence="1">
    <location>
        <begin position="1"/>
        <end position="20"/>
    </location>
</feature>
<gene>
    <name evidence="2" type="ORF">THAOC_26559</name>
</gene>
<evidence type="ECO:0000256" key="1">
    <source>
        <dbReference type="SAM" id="MobiDB-lite"/>
    </source>
</evidence>
<feature type="non-terminal residue" evidence="2">
    <location>
        <position position="1"/>
    </location>
</feature>